<keyword evidence="1" id="KW-0028">Amino-acid biosynthesis</keyword>
<dbReference type="InterPro" id="IPR001962">
    <property type="entry name" value="Asn_synthase"/>
</dbReference>
<evidence type="ECO:0000256" key="3">
    <source>
        <dbReference type="ARBA" id="ARBA00022962"/>
    </source>
</evidence>
<evidence type="ECO:0000259" key="4">
    <source>
        <dbReference type="Pfam" id="PF00733"/>
    </source>
</evidence>
<dbReference type="InterPro" id="IPR051857">
    <property type="entry name" value="Asn_synthetase_domain"/>
</dbReference>
<dbReference type="Pfam" id="PF00733">
    <property type="entry name" value="Asn_synthase"/>
    <property type="match status" value="1"/>
</dbReference>
<dbReference type="CDD" id="cd01991">
    <property type="entry name" value="Asn_synthase_B_C"/>
    <property type="match status" value="1"/>
</dbReference>
<dbReference type="GO" id="GO:0004066">
    <property type="term" value="F:asparagine synthase (glutamine-hydrolyzing) activity"/>
    <property type="evidence" value="ECO:0007669"/>
    <property type="project" value="InterPro"/>
</dbReference>
<keyword evidence="6" id="KW-1185">Reference proteome</keyword>
<dbReference type="InterPro" id="IPR014729">
    <property type="entry name" value="Rossmann-like_a/b/a_fold"/>
</dbReference>
<dbReference type="EMBL" id="VSWD01000010">
    <property type="protein sequence ID" value="KAK3089519.1"/>
    <property type="molecule type" value="Genomic_DNA"/>
</dbReference>
<evidence type="ECO:0000313" key="6">
    <source>
        <dbReference type="Proteomes" id="UP001186944"/>
    </source>
</evidence>
<accession>A0AA88XPV6</accession>
<dbReference type="GO" id="GO:0006529">
    <property type="term" value="P:asparagine biosynthetic process"/>
    <property type="evidence" value="ECO:0007669"/>
    <property type="project" value="UniProtKB-KW"/>
</dbReference>
<evidence type="ECO:0000313" key="5">
    <source>
        <dbReference type="EMBL" id="KAK3089519.1"/>
    </source>
</evidence>
<dbReference type="PANTHER" id="PTHR45937:SF1">
    <property type="entry name" value="ASPARAGINE SYNTHETASE DOMAIN-CONTAINING PROTEIN 1"/>
    <property type="match status" value="1"/>
</dbReference>
<protein>
    <recommendedName>
        <fullName evidence="4">Asparagine synthetase domain-containing protein</fullName>
    </recommendedName>
</protein>
<dbReference type="Gene3D" id="3.40.50.620">
    <property type="entry name" value="HUPs"/>
    <property type="match status" value="1"/>
</dbReference>
<proteinExistence type="predicted"/>
<comment type="caution">
    <text evidence="5">The sequence shown here is derived from an EMBL/GenBank/DDBJ whole genome shotgun (WGS) entry which is preliminary data.</text>
</comment>
<dbReference type="Proteomes" id="UP001186944">
    <property type="component" value="Unassembled WGS sequence"/>
</dbReference>
<keyword evidence="2" id="KW-0061">Asparagine biosynthesis</keyword>
<evidence type="ECO:0000256" key="1">
    <source>
        <dbReference type="ARBA" id="ARBA00022605"/>
    </source>
</evidence>
<dbReference type="AlphaFoldDB" id="A0AA88XPV6"/>
<organism evidence="5 6">
    <name type="scientific">Pinctada imbricata</name>
    <name type="common">Atlantic pearl-oyster</name>
    <name type="synonym">Pinctada martensii</name>
    <dbReference type="NCBI Taxonomy" id="66713"/>
    <lineage>
        <taxon>Eukaryota</taxon>
        <taxon>Metazoa</taxon>
        <taxon>Spiralia</taxon>
        <taxon>Lophotrochozoa</taxon>
        <taxon>Mollusca</taxon>
        <taxon>Bivalvia</taxon>
        <taxon>Autobranchia</taxon>
        <taxon>Pteriomorphia</taxon>
        <taxon>Pterioida</taxon>
        <taxon>Pterioidea</taxon>
        <taxon>Pteriidae</taxon>
        <taxon>Pinctada</taxon>
    </lineage>
</organism>
<dbReference type="SUPFAM" id="SSF52402">
    <property type="entry name" value="Adenine nucleotide alpha hydrolases-like"/>
    <property type="match status" value="1"/>
</dbReference>
<dbReference type="PANTHER" id="PTHR45937">
    <property type="entry name" value="ASPARAGINE SYNTHETASE DOMAIN-CONTAINING PROTEIN 1"/>
    <property type="match status" value="1"/>
</dbReference>
<reference evidence="5" key="1">
    <citation type="submission" date="2019-08" db="EMBL/GenBank/DDBJ databases">
        <title>The improved chromosome-level genome for the pearl oyster Pinctada fucata martensii using PacBio sequencing and Hi-C.</title>
        <authorList>
            <person name="Zheng Z."/>
        </authorList>
    </citation>
    <scope>NUCLEOTIDE SEQUENCE</scope>
    <source>
        <strain evidence="5">ZZ-2019</strain>
        <tissue evidence="5">Adductor muscle</tissue>
    </source>
</reference>
<name>A0AA88XPV6_PINIB</name>
<feature type="domain" description="Asparagine synthetase" evidence="4">
    <location>
        <begin position="26"/>
        <end position="113"/>
    </location>
</feature>
<gene>
    <name evidence="5" type="ORF">FSP39_004236</name>
</gene>
<evidence type="ECO:0000256" key="2">
    <source>
        <dbReference type="ARBA" id="ARBA00022888"/>
    </source>
</evidence>
<keyword evidence="3" id="KW-0315">Glutamine amidotransferase</keyword>
<sequence>MFYVNWSLMLCFLYYRENGWVGLLDEIEMEVLRISARNLGRDDRIITDHGKESRFPFLDENVVAFLQNLPIHHKANLNLPRGLGEKLLLRLAATKCGLINTAVFPKRAIQFGSRIAKIENSKEKASDKCTRLAE</sequence>